<dbReference type="InterPro" id="IPR007329">
    <property type="entry name" value="FMN-bd"/>
</dbReference>
<proteinExistence type="predicted"/>
<keyword evidence="2" id="KW-1133">Transmembrane helix</keyword>
<dbReference type="SMART" id="SM00900">
    <property type="entry name" value="FMN_bind"/>
    <property type="match status" value="1"/>
</dbReference>
<gene>
    <name evidence="4" type="ORF">ME791_18390</name>
</gene>
<dbReference type="RefSeq" id="WP_050952746.1">
    <property type="nucleotide sequence ID" value="NZ_BNHQ01000006.1"/>
</dbReference>
<evidence type="ECO:0000313" key="4">
    <source>
        <dbReference type="EMBL" id="GHN34687.1"/>
    </source>
</evidence>
<feature type="region of interest" description="Disordered" evidence="1">
    <location>
        <begin position="38"/>
        <end position="80"/>
    </location>
</feature>
<reference evidence="4 5" key="1">
    <citation type="journal article" date="2022" name="J. Dairy Sci.">
        <title>Genetic diversity of Lactobacillus delbrueckii isolated from raw milk in Hokkaido, Japan.</title>
        <authorList>
            <person name="Tsuchihashi H."/>
            <person name="Ichikawa A."/>
            <person name="Takeda M."/>
            <person name="Koizumi A."/>
            <person name="Mizoguchi C."/>
            <person name="Ishida T."/>
            <person name="Kimura K."/>
        </authorList>
    </citation>
    <scope>NUCLEOTIDE SEQUENCE [LARGE SCALE GENOMIC DNA]</scope>
    <source>
        <strain evidence="4 5">ME-791</strain>
    </source>
</reference>
<keyword evidence="2" id="KW-0472">Membrane</keyword>
<dbReference type="Proteomes" id="UP001054884">
    <property type="component" value="Unassembled WGS sequence"/>
</dbReference>
<dbReference type="Gene3D" id="3.90.1010.20">
    <property type="match status" value="1"/>
</dbReference>
<protein>
    <recommendedName>
        <fullName evidence="3">FMN-binding domain-containing protein</fullName>
    </recommendedName>
</protein>
<evidence type="ECO:0000259" key="3">
    <source>
        <dbReference type="SMART" id="SM00900"/>
    </source>
</evidence>
<name>A0ABD0AHT0_9LACO</name>
<dbReference type="AlphaFoldDB" id="A0ABD0AHT0"/>
<comment type="caution">
    <text evidence="4">The sequence shown here is derived from an EMBL/GenBank/DDBJ whole genome shotgun (WGS) entry which is preliminary data.</text>
</comment>
<evidence type="ECO:0000256" key="2">
    <source>
        <dbReference type="SAM" id="Phobius"/>
    </source>
</evidence>
<organism evidence="4 5">
    <name type="scientific">Lactobacillus delbrueckii</name>
    <dbReference type="NCBI Taxonomy" id="1584"/>
    <lineage>
        <taxon>Bacteria</taxon>
        <taxon>Bacillati</taxon>
        <taxon>Bacillota</taxon>
        <taxon>Bacilli</taxon>
        <taxon>Lactobacillales</taxon>
        <taxon>Lactobacillaceae</taxon>
        <taxon>Lactobacillus</taxon>
    </lineage>
</organism>
<sequence length="163" mass="16674">MSARKVITSVLAVGTTIAIAIDGYLLFLKADQASSTASTASSSTSTATSSSASSASSSSSSASSSTSSGLKDGTYSGKSVSTQWGDVQVQIKVSGGKITTVNVLKYPSDNDHSQQINDQALPVYKKEAVEAQSADIQQVSGATVTYEGFTQSLQNAITQAKES</sequence>
<evidence type="ECO:0000256" key="1">
    <source>
        <dbReference type="SAM" id="MobiDB-lite"/>
    </source>
</evidence>
<feature type="compositionally biased region" description="Low complexity" evidence="1">
    <location>
        <begin position="38"/>
        <end position="68"/>
    </location>
</feature>
<dbReference type="EMBL" id="BNHY01000070">
    <property type="protein sequence ID" value="GHN34687.1"/>
    <property type="molecule type" value="Genomic_DNA"/>
</dbReference>
<keyword evidence="2" id="KW-0812">Transmembrane</keyword>
<feature type="domain" description="FMN-binding" evidence="3">
    <location>
        <begin position="82"/>
        <end position="160"/>
    </location>
</feature>
<evidence type="ECO:0000313" key="5">
    <source>
        <dbReference type="Proteomes" id="UP001054884"/>
    </source>
</evidence>
<dbReference type="Pfam" id="PF04205">
    <property type="entry name" value="FMN_bind"/>
    <property type="match status" value="1"/>
</dbReference>
<accession>A0ABD0AHT0</accession>
<feature type="transmembrane region" description="Helical" evidence="2">
    <location>
        <begin position="6"/>
        <end position="27"/>
    </location>
</feature>